<protein>
    <recommendedName>
        <fullName evidence="4">DUF3592 domain-containing protein</fullName>
    </recommendedName>
</protein>
<proteinExistence type="predicted"/>
<feature type="transmembrane region" description="Helical" evidence="1">
    <location>
        <begin position="12"/>
        <end position="32"/>
    </location>
</feature>
<keyword evidence="1" id="KW-0472">Membrane</keyword>
<feature type="transmembrane region" description="Helical" evidence="1">
    <location>
        <begin position="119"/>
        <end position="139"/>
    </location>
</feature>
<evidence type="ECO:0000313" key="3">
    <source>
        <dbReference type="Proteomes" id="UP000001822"/>
    </source>
</evidence>
<accession>A0A6N4SVJ1</accession>
<evidence type="ECO:0000256" key="1">
    <source>
        <dbReference type="SAM" id="Phobius"/>
    </source>
</evidence>
<keyword evidence="1" id="KW-0812">Transmembrane</keyword>
<sequence length="154" mass="17095">MCHGSIEQAKIIAKAIIIIIAIIGLGLGIVSISETIMFKKYQKNGIITNGEIIHISINSNESSDLVLSEIKYISNAGEEFFIKDNTNGNYRIGDSIKIIYLDDTPEKAKVYSNSILNIAYLYLFMIACLSIATLLVFNFKKTVIILHKYFGAPV</sequence>
<dbReference type="AlphaFoldDB" id="A0A6N4SVJ1"/>
<organism evidence="2 3">
    <name type="scientific">Cytophaga hutchinsonii (strain ATCC 33406 / DSM 1761 / CIP 103989 / NBRC 15051 / NCIMB 9469 / D465)</name>
    <dbReference type="NCBI Taxonomy" id="269798"/>
    <lineage>
        <taxon>Bacteria</taxon>
        <taxon>Pseudomonadati</taxon>
        <taxon>Bacteroidota</taxon>
        <taxon>Cytophagia</taxon>
        <taxon>Cytophagales</taxon>
        <taxon>Cytophagaceae</taxon>
        <taxon>Cytophaga</taxon>
    </lineage>
</organism>
<dbReference type="KEGG" id="chu:CHU_3206"/>
<reference evidence="2 3" key="1">
    <citation type="journal article" date="2007" name="Appl. Environ. Microbiol.">
        <title>Genome sequence of the cellulolytic gliding bacterium Cytophaga hutchinsonii.</title>
        <authorList>
            <person name="Xie G."/>
            <person name="Bruce D.C."/>
            <person name="Challacombe J.F."/>
            <person name="Chertkov O."/>
            <person name="Detter J.C."/>
            <person name="Gilna P."/>
            <person name="Han C.S."/>
            <person name="Lucas S."/>
            <person name="Misra M."/>
            <person name="Myers G.L."/>
            <person name="Richardson P."/>
            <person name="Tapia R."/>
            <person name="Thayer N."/>
            <person name="Thompson L.S."/>
            <person name="Brettin T.S."/>
            <person name="Henrissat B."/>
            <person name="Wilson D.B."/>
            <person name="McBride M.J."/>
        </authorList>
    </citation>
    <scope>NUCLEOTIDE SEQUENCE [LARGE SCALE GENOMIC DNA]</scope>
    <source>
        <strain evidence="3">ATCC 33406 / DSM 1761 / CIP 103989 / NBRC 15051 / NCIMB 9469 / D465</strain>
    </source>
</reference>
<dbReference type="Proteomes" id="UP000001822">
    <property type="component" value="Chromosome"/>
</dbReference>
<evidence type="ECO:0000313" key="2">
    <source>
        <dbReference type="EMBL" id="ABG60446.1"/>
    </source>
</evidence>
<name>A0A6N4SVJ1_CYTH3</name>
<keyword evidence="3" id="KW-1185">Reference proteome</keyword>
<gene>
    <name evidence="2" type="ordered locus">CHU_3206</name>
</gene>
<keyword evidence="1" id="KW-1133">Transmembrane helix</keyword>
<dbReference type="RefSeq" id="WP_011586556.1">
    <property type="nucleotide sequence ID" value="NC_008255.1"/>
</dbReference>
<evidence type="ECO:0008006" key="4">
    <source>
        <dbReference type="Google" id="ProtNLM"/>
    </source>
</evidence>
<dbReference type="EMBL" id="CP000383">
    <property type="protein sequence ID" value="ABG60446.1"/>
    <property type="molecule type" value="Genomic_DNA"/>
</dbReference>